<evidence type="ECO:0000256" key="2">
    <source>
        <dbReference type="ARBA" id="ARBA00009634"/>
    </source>
</evidence>
<dbReference type="SUPFAM" id="SSF52058">
    <property type="entry name" value="L domain-like"/>
    <property type="match status" value="2"/>
</dbReference>
<dbReference type="AlphaFoldDB" id="A0AAD8C5P6"/>
<feature type="transmembrane region" description="Helical" evidence="11">
    <location>
        <begin position="710"/>
        <end position="732"/>
    </location>
</feature>
<evidence type="ECO:0000256" key="11">
    <source>
        <dbReference type="SAM" id="Phobius"/>
    </source>
</evidence>
<accession>A0AAD8C5P6</accession>
<dbReference type="Pfam" id="PF13855">
    <property type="entry name" value="LRR_8"/>
    <property type="match status" value="2"/>
</dbReference>
<comment type="similarity">
    <text evidence="2">Belongs to the Toll-like receptor family.</text>
</comment>
<evidence type="ECO:0000256" key="5">
    <source>
        <dbReference type="ARBA" id="ARBA00022729"/>
    </source>
</evidence>
<evidence type="ECO:0000259" key="13">
    <source>
        <dbReference type="PROSITE" id="PS50104"/>
    </source>
</evidence>
<sequence length="905" mass="103786">MLIKIVCLVISSSHTAARSELTRSTSKRKIVSSLIGNQLYPKSSTSASVVDGQVTANLTSDAYVVDGQVTANLTSDAYVVDSQGRTQISKSLATMKNLVTSTACSCFSKKCKCVGLNLTSVPDYLDHSITSLDLSYNEISSLKNCSFCNYTNLSVLRLFRNSLQVLTVGSFSRLSKLRVLNLAGNKLTYNNVTFPAGVFSDLNSLTTLYLHDNTKDCVTSCSYPDSTLSEVTRLRTLSLDGISPFILGPKFKELRSLRHVNFSLGMCNIDALRDETFVNVRQITTLNLTNCNILGTTVSNNTFTPLVHLNSLDVSNNSKLRVQHLFRALSHSRKNNITKLRLNSIEPFYSTSISIDYSVLNGLPQSLICLEAKENHFETIQPGLLKNFPENLAYIDLENNNFFFDSYIRELKFLENLKSLKINRQYIKEAVSWPINKYRFSRFSEKINHKFQDISVQLPPKLQFLDFSGGNLKYTIKGLQFISNNSLAALKLVNNYFPSIIGPIYGLHELNYLNLKYCSILFINETFFHNFPNLKKLMLGNNKLETYFSNLGQNYTLFSKLKKLKTLDLSNNAISKMPTDILAGLTSLKVLYFEHNTLWTFNLNLSHMMNLRIVHLRHSQVNSLSEDVRQHIDLICRNRPKSVRFDLSFNPIHCDCENYDFLKWMVNSRAFDPKFTNYMCQYPDSSYKNITDAYEETLRILRGKCTDSSFIFLFVLAATFVMIAFVLAGIIYRFRWKLRYIYYATYLRLKSVDEENSEQFRYDVFISYAHQDEEFILKVLYPELGSRGLNVHVHGRDFVAGEFIASNIVTAVRESRKTLVVLTLDLLKSKWCNYEIQMANMESVHTGRQVLVFLLKDSLNNKQLGTELLFHIRNNTYIVFPQNDTQRSREELAVFWDKLYKDLRK</sequence>
<keyword evidence="6" id="KW-0677">Repeat</keyword>
<dbReference type="GO" id="GO:0007165">
    <property type="term" value="P:signal transduction"/>
    <property type="evidence" value="ECO:0007669"/>
    <property type="project" value="InterPro"/>
</dbReference>
<keyword evidence="3" id="KW-0433">Leucine-rich repeat</keyword>
<evidence type="ECO:0000256" key="9">
    <source>
        <dbReference type="ARBA" id="ARBA00023170"/>
    </source>
</evidence>
<dbReference type="EMBL" id="JASAOG010000010">
    <property type="protein sequence ID" value="KAK0066673.1"/>
    <property type="molecule type" value="Genomic_DNA"/>
</dbReference>
<dbReference type="PRINTS" id="PR00019">
    <property type="entry name" value="LEURICHRPT"/>
</dbReference>
<evidence type="ECO:0000313" key="15">
    <source>
        <dbReference type="Proteomes" id="UP001233172"/>
    </source>
</evidence>
<dbReference type="InterPro" id="IPR000157">
    <property type="entry name" value="TIR_dom"/>
</dbReference>
<dbReference type="SMART" id="SM00369">
    <property type="entry name" value="LRR_TYP"/>
    <property type="match status" value="7"/>
</dbReference>
<evidence type="ECO:0000256" key="6">
    <source>
        <dbReference type="ARBA" id="ARBA00022737"/>
    </source>
</evidence>
<comment type="subcellular location">
    <subcellularLocation>
        <location evidence="1">Membrane</location>
        <topology evidence="1">Single-pass membrane protein</topology>
    </subcellularLocation>
</comment>
<keyword evidence="9 14" id="KW-0675">Receptor</keyword>
<keyword evidence="8 11" id="KW-0472">Membrane</keyword>
<keyword evidence="7 11" id="KW-1133">Transmembrane helix</keyword>
<dbReference type="SMART" id="SM00255">
    <property type="entry name" value="TIR"/>
    <property type="match status" value="1"/>
</dbReference>
<dbReference type="Proteomes" id="UP001233172">
    <property type="component" value="Unassembled WGS sequence"/>
</dbReference>
<dbReference type="GO" id="GO:0005886">
    <property type="term" value="C:plasma membrane"/>
    <property type="evidence" value="ECO:0007669"/>
    <property type="project" value="TreeGrafter"/>
</dbReference>
<dbReference type="Pfam" id="PF13676">
    <property type="entry name" value="TIR_2"/>
    <property type="match status" value="1"/>
</dbReference>
<dbReference type="InterPro" id="IPR035897">
    <property type="entry name" value="Toll_tir_struct_dom_sf"/>
</dbReference>
<gene>
    <name evidence="14" type="ORF">Bpfe_004105</name>
</gene>
<organism evidence="14 15">
    <name type="scientific">Biomphalaria pfeifferi</name>
    <name type="common">Bloodfluke planorb</name>
    <name type="synonym">Freshwater snail</name>
    <dbReference type="NCBI Taxonomy" id="112525"/>
    <lineage>
        <taxon>Eukaryota</taxon>
        <taxon>Metazoa</taxon>
        <taxon>Spiralia</taxon>
        <taxon>Lophotrochozoa</taxon>
        <taxon>Mollusca</taxon>
        <taxon>Gastropoda</taxon>
        <taxon>Heterobranchia</taxon>
        <taxon>Euthyneura</taxon>
        <taxon>Panpulmonata</taxon>
        <taxon>Hygrophila</taxon>
        <taxon>Lymnaeoidea</taxon>
        <taxon>Planorbidae</taxon>
        <taxon>Biomphalaria</taxon>
    </lineage>
</organism>
<evidence type="ECO:0000256" key="3">
    <source>
        <dbReference type="ARBA" id="ARBA00022614"/>
    </source>
</evidence>
<evidence type="ECO:0000256" key="12">
    <source>
        <dbReference type="SAM" id="SignalP"/>
    </source>
</evidence>
<evidence type="ECO:0000256" key="8">
    <source>
        <dbReference type="ARBA" id="ARBA00023136"/>
    </source>
</evidence>
<evidence type="ECO:0000256" key="1">
    <source>
        <dbReference type="ARBA" id="ARBA00004167"/>
    </source>
</evidence>
<keyword evidence="10" id="KW-0325">Glycoprotein</keyword>
<dbReference type="Gene3D" id="3.40.50.10140">
    <property type="entry name" value="Toll/interleukin-1 receptor homology (TIR) domain"/>
    <property type="match status" value="1"/>
</dbReference>
<keyword evidence="5 12" id="KW-0732">Signal</keyword>
<reference evidence="14" key="2">
    <citation type="submission" date="2023-04" db="EMBL/GenBank/DDBJ databases">
        <authorList>
            <person name="Bu L."/>
            <person name="Lu L."/>
            <person name="Laidemitt M.R."/>
            <person name="Zhang S.M."/>
            <person name="Mutuku M."/>
            <person name="Mkoji G."/>
            <person name="Steinauer M."/>
            <person name="Loker E.S."/>
        </authorList>
    </citation>
    <scope>NUCLEOTIDE SEQUENCE</scope>
    <source>
        <strain evidence="14">KasaAsao</strain>
        <tissue evidence="14">Whole Snail</tissue>
    </source>
</reference>
<dbReference type="PROSITE" id="PS50104">
    <property type="entry name" value="TIR"/>
    <property type="match status" value="1"/>
</dbReference>
<feature type="chain" id="PRO_5041979866" evidence="12">
    <location>
        <begin position="18"/>
        <end position="905"/>
    </location>
</feature>
<proteinExistence type="inferred from homology"/>
<dbReference type="Gene3D" id="3.80.10.10">
    <property type="entry name" value="Ribonuclease Inhibitor"/>
    <property type="match status" value="4"/>
</dbReference>
<dbReference type="SUPFAM" id="SSF52047">
    <property type="entry name" value="RNI-like"/>
    <property type="match status" value="1"/>
</dbReference>
<feature type="domain" description="TIR" evidence="13">
    <location>
        <begin position="760"/>
        <end position="903"/>
    </location>
</feature>
<dbReference type="GO" id="GO:0038023">
    <property type="term" value="F:signaling receptor activity"/>
    <property type="evidence" value="ECO:0007669"/>
    <property type="project" value="TreeGrafter"/>
</dbReference>
<reference evidence="14" key="1">
    <citation type="journal article" date="2023" name="PLoS Negl. Trop. Dis.">
        <title>A genome sequence for Biomphalaria pfeifferi, the major vector snail for the human-infecting parasite Schistosoma mansoni.</title>
        <authorList>
            <person name="Bu L."/>
            <person name="Lu L."/>
            <person name="Laidemitt M.R."/>
            <person name="Zhang S.M."/>
            <person name="Mutuku M."/>
            <person name="Mkoji G."/>
            <person name="Steinauer M."/>
            <person name="Loker E.S."/>
        </authorList>
    </citation>
    <scope>NUCLEOTIDE SEQUENCE</scope>
    <source>
        <strain evidence="14">KasaAsao</strain>
    </source>
</reference>
<evidence type="ECO:0000256" key="4">
    <source>
        <dbReference type="ARBA" id="ARBA00022692"/>
    </source>
</evidence>
<evidence type="ECO:0000256" key="10">
    <source>
        <dbReference type="ARBA" id="ARBA00023180"/>
    </source>
</evidence>
<dbReference type="InterPro" id="IPR032675">
    <property type="entry name" value="LRR_dom_sf"/>
</dbReference>
<comment type="caution">
    <text evidence="14">The sequence shown here is derived from an EMBL/GenBank/DDBJ whole genome shotgun (WGS) entry which is preliminary data.</text>
</comment>
<keyword evidence="15" id="KW-1185">Reference proteome</keyword>
<dbReference type="SUPFAM" id="SSF52200">
    <property type="entry name" value="Toll/Interleukin receptor TIR domain"/>
    <property type="match status" value="1"/>
</dbReference>
<feature type="signal peptide" evidence="12">
    <location>
        <begin position="1"/>
        <end position="17"/>
    </location>
</feature>
<dbReference type="PANTHER" id="PTHR24365">
    <property type="entry name" value="TOLL-LIKE RECEPTOR"/>
    <property type="match status" value="1"/>
</dbReference>
<protein>
    <submittedName>
        <fullName evidence="14">Toll-like receptor 13</fullName>
    </submittedName>
</protein>
<evidence type="ECO:0000256" key="7">
    <source>
        <dbReference type="ARBA" id="ARBA00022989"/>
    </source>
</evidence>
<dbReference type="PANTHER" id="PTHR24365:SF541">
    <property type="entry name" value="PROTEIN TOLL-RELATED"/>
    <property type="match status" value="1"/>
</dbReference>
<dbReference type="InterPro" id="IPR001611">
    <property type="entry name" value="Leu-rich_rpt"/>
</dbReference>
<evidence type="ECO:0000313" key="14">
    <source>
        <dbReference type="EMBL" id="KAK0066673.1"/>
    </source>
</evidence>
<dbReference type="PROSITE" id="PS51450">
    <property type="entry name" value="LRR"/>
    <property type="match status" value="2"/>
</dbReference>
<dbReference type="InterPro" id="IPR003591">
    <property type="entry name" value="Leu-rich_rpt_typical-subtyp"/>
</dbReference>
<keyword evidence="4 11" id="KW-0812">Transmembrane</keyword>
<name>A0AAD8C5P6_BIOPF</name>